<dbReference type="Proteomes" id="UP001434883">
    <property type="component" value="Unassembled WGS sequence"/>
</dbReference>
<keyword evidence="2" id="KW-1185">Reference proteome</keyword>
<name>A0ABV0S5A0_9TELE</name>
<protein>
    <submittedName>
        <fullName evidence="1">Uncharacterized protein</fullName>
    </submittedName>
</protein>
<evidence type="ECO:0000313" key="1">
    <source>
        <dbReference type="EMBL" id="MEQ2214933.1"/>
    </source>
</evidence>
<organism evidence="1 2">
    <name type="scientific">Xenoophorus captivus</name>
    <dbReference type="NCBI Taxonomy" id="1517983"/>
    <lineage>
        <taxon>Eukaryota</taxon>
        <taxon>Metazoa</taxon>
        <taxon>Chordata</taxon>
        <taxon>Craniata</taxon>
        <taxon>Vertebrata</taxon>
        <taxon>Euteleostomi</taxon>
        <taxon>Actinopterygii</taxon>
        <taxon>Neopterygii</taxon>
        <taxon>Teleostei</taxon>
        <taxon>Neoteleostei</taxon>
        <taxon>Acanthomorphata</taxon>
        <taxon>Ovalentaria</taxon>
        <taxon>Atherinomorphae</taxon>
        <taxon>Cyprinodontiformes</taxon>
        <taxon>Goodeidae</taxon>
        <taxon>Xenoophorus</taxon>
    </lineage>
</organism>
<reference evidence="1 2" key="1">
    <citation type="submission" date="2021-06" db="EMBL/GenBank/DDBJ databases">
        <authorList>
            <person name="Palmer J.M."/>
        </authorList>
    </citation>
    <scope>NUCLEOTIDE SEQUENCE [LARGE SCALE GENOMIC DNA]</scope>
    <source>
        <strain evidence="1 2">XC_2019</strain>
        <tissue evidence="1">Muscle</tissue>
    </source>
</reference>
<comment type="caution">
    <text evidence="1">The sequence shown here is derived from an EMBL/GenBank/DDBJ whole genome shotgun (WGS) entry which is preliminary data.</text>
</comment>
<proteinExistence type="predicted"/>
<dbReference type="EMBL" id="JAHRIN010067774">
    <property type="protein sequence ID" value="MEQ2214933.1"/>
    <property type="molecule type" value="Genomic_DNA"/>
</dbReference>
<evidence type="ECO:0000313" key="2">
    <source>
        <dbReference type="Proteomes" id="UP001434883"/>
    </source>
</evidence>
<gene>
    <name evidence="1" type="ORF">XENOCAPTIV_024093</name>
</gene>
<sequence>MQLKVKVMLTVFTTDSKVECKKKNTIRSCSHLFNKILGDHVEEIQSKNGFQTVRGRLITHQLGQILTCTRFLLNPKHKLQTVGRSLYCLSWLCAAFCFSSPAPLTF</sequence>
<accession>A0ABV0S5A0</accession>